<evidence type="ECO:0000313" key="2">
    <source>
        <dbReference type="Proteomes" id="UP000198859"/>
    </source>
</evidence>
<name>A0A1H1MJZ7_9ACTN</name>
<dbReference type="STRING" id="642780.SAMN04488570_0603"/>
<dbReference type="OrthoDB" id="5242307at2"/>
<accession>A0A1H1MJZ7</accession>
<reference evidence="2" key="1">
    <citation type="submission" date="2016-10" db="EMBL/GenBank/DDBJ databases">
        <authorList>
            <person name="Varghese N."/>
            <person name="Submissions S."/>
        </authorList>
    </citation>
    <scope>NUCLEOTIDE SEQUENCE [LARGE SCALE GENOMIC DNA]</scope>
    <source>
        <strain evidence="2">DSM 22127</strain>
    </source>
</reference>
<organism evidence="1 2">
    <name type="scientific">Nocardioides scoriae</name>
    <dbReference type="NCBI Taxonomy" id="642780"/>
    <lineage>
        <taxon>Bacteria</taxon>
        <taxon>Bacillati</taxon>
        <taxon>Actinomycetota</taxon>
        <taxon>Actinomycetes</taxon>
        <taxon>Propionibacteriales</taxon>
        <taxon>Nocardioidaceae</taxon>
        <taxon>Nocardioides</taxon>
    </lineage>
</organism>
<protein>
    <recommendedName>
        <fullName evidence="3">Peptidase MA superfamily protein</fullName>
    </recommendedName>
</protein>
<evidence type="ECO:0000313" key="1">
    <source>
        <dbReference type="EMBL" id="SDR86977.1"/>
    </source>
</evidence>
<dbReference type="Proteomes" id="UP000198859">
    <property type="component" value="Chromosome I"/>
</dbReference>
<sequence>MGARARPGPHDDGAASSRPPRRSLAALLVLALLALGACDREVDLEPPRPDDVAVGRDDSGAQRVLDRFVGALAQGDEDAVLATAAPDARSLLGAVATNAQALRLDKLSLRYVDDVAVTGAERDRWGRAAWAATVELRFGLRGLDQRAARVDTRVLLVPAGGEVRIAGFGGAGADRTPLWLTGPTTVVRTPRTLVEVAGDTAGRYPGLVTRAVTQVRRTLPGWDGPLVVEVPRDQAALEAAVSAPEGEYDAIAAVTTTVDGSTRRGAPVRVYVNPGVFGDLRPQGAQVVMSHEAAHVATGASFTSVPTWLLEGFADAVALRDAGVPVQTAAAQVLERIRSDGLPDGLPSREDLDPRASDLGATYEEAWLACRFVADEFGQAALVRLYDAVSAGTPVRRAFVDQLGVTQAEFVSRWRADLASLAGVAR</sequence>
<gene>
    <name evidence="1" type="ORF">SAMN04488570_0603</name>
</gene>
<dbReference type="AlphaFoldDB" id="A0A1H1MJZ7"/>
<keyword evidence="2" id="KW-1185">Reference proteome</keyword>
<dbReference type="EMBL" id="LT629757">
    <property type="protein sequence ID" value="SDR86977.1"/>
    <property type="molecule type" value="Genomic_DNA"/>
</dbReference>
<proteinExistence type="predicted"/>
<dbReference type="RefSeq" id="WP_157682705.1">
    <property type="nucleotide sequence ID" value="NZ_LT629757.1"/>
</dbReference>
<evidence type="ECO:0008006" key="3">
    <source>
        <dbReference type="Google" id="ProtNLM"/>
    </source>
</evidence>